<dbReference type="AlphaFoldDB" id="M3UFK0"/>
<evidence type="ECO:0008006" key="3">
    <source>
        <dbReference type="Google" id="ProtNLM"/>
    </source>
</evidence>
<comment type="caution">
    <text evidence="1">The sequence shown here is derived from an EMBL/GenBank/DDBJ whole genome shotgun (WGS) entry which is preliminary data.</text>
</comment>
<evidence type="ECO:0000313" key="2">
    <source>
        <dbReference type="Proteomes" id="UP000035009"/>
    </source>
</evidence>
<organism evidence="1 2">
    <name type="scientific">Gordonia malaquae NBRC 108250</name>
    <dbReference type="NCBI Taxonomy" id="1223542"/>
    <lineage>
        <taxon>Bacteria</taxon>
        <taxon>Bacillati</taxon>
        <taxon>Actinomycetota</taxon>
        <taxon>Actinomycetes</taxon>
        <taxon>Mycobacteriales</taxon>
        <taxon>Gordoniaceae</taxon>
        <taxon>Gordonia</taxon>
    </lineage>
</organism>
<dbReference type="RefSeq" id="WP_008375757.1">
    <property type="nucleotide sequence ID" value="NZ_BAOP01000001.1"/>
</dbReference>
<dbReference type="InterPro" id="IPR036597">
    <property type="entry name" value="Fido-like_dom_sf"/>
</dbReference>
<accession>M3UFK0</accession>
<gene>
    <name evidence="1" type="ORF">GM1_001_00900</name>
</gene>
<dbReference type="EMBL" id="BAOP01000001">
    <property type="protein sequence ID" value="GAC77965.1"/>
    <property type="molecule type" value="Genomic_DNA"/>
</dbReference>
<name>M3UFK0_GORML</name>
<reference evidence="1 2" key="1">
    <citation type="submission" date="2013-02" db="EMBL/GenBank/DDBJ databases">
        <title>Whole genome shotgun sequence of Gordonia malaquae NBRC 108250.</title>
        <authorList>
            <person name="Yoshida I."/>
            <person name="Hosoyama A."/>
            <person name="Tsuchikane K."/>
            <person name="Ando Y."/>
            <person name="Baba S."/>
            <person name="Ohji S."/>
            <person name="Hamada M."/>
            <person name="Tamura T."/>
            <person name="Yamazoe A."/>
            <person name="Yamazaki S."/>
            <person name="Fujita N."/>
        </authorList>
    </citation>
    <scope>NUCLEOTIDE SEQUENCE [LARGE SCALE GENOMIC DNA]</scope>
    <source>
        <strain evidence="1 2">NBRC 108250</strain>
    </source>
</reference>
<dbReference type="eggNOG" id="COG2184">
    <property type="taxonomic scope" value="Bacteria"/>
</dbReference>
<dbReference type="Gene3D" id="1.10.3290.10">
    <property type="entry name" value="Fido-like domain"/>
    <property type="match status" value="1"/>
</dbReference>
<dbReference type="Proteomes" id="UP000035009">
    <property type="component" value="Unassembled WGS sequence"/>
</dbReference>
<sequence>MTYAASVADVITVNVAVGHCLAATPLTADDEMAVRRVASGELALAEEMARAARDVHGHAYERRTTALRMTEIERDPWVYAGPFDLAHLERVHRQVFLDCAQRADLLSTADVSSLDMLRSVLDHMAHERPALPSCDAVCDLAAEHWANLAYASGAVGGDRRVERAFVQLYLRQAGWDLDWSRVDLGDVSAARRVAICDDQDRYCDYRWLSAALRPGMVRFGQAVASTPLALDDMCERAIEGFRRMSAAKRRGIDPRAYFVGSDQTEL</sequence>
<evidence type="ECO:0000313" key="1">
    <source>
        <dbReference type="EMBL" id="GAC77965.1"/>
    </source>
</evidence>
<proteinExistence type="predicted"/>
<dbReference type="STRING" id="410332.SAMN04488550_3353"/>
<protein>
    <recommendedName>
        <fullName evidence="3">Fido domain-containing protein</fullName>
    </recommendedName>
</protein>
<keyword evidence="2" id="KW-1185">Reference proteome</keyword>
<dbReference type="OrthoDB" id="9813719at2"/>